<feature type="compositionally biased region" description="Low complexity" evidence="1">
    <location>
        <begin position="1048"/>
        <end position="1069"/>
    </location>
</feature>
<accession>A0A1D2NL43</accession>
<dbReference type="InterPro" id="IPR011993">
    <property type="entry name" value="PH-like_dom_sf"/>
</dbReference>
<evidence type="ECO:0000313" key="4">
    <source>
        <dbReference type="Proteomes" id="UP000094527"/>
    </source>
</evidence>
<feature type="region of interest" description="Disordered" evidence="1">
    <location>
        <begin position="917"/>
        <end position="1132"/>
    </location>
</feature>
<feature type="region of interest" description="Disordered" evidence="1">
    <location>
        <begin position="486"/>
        <end position="511"/>
    </location>
</feature>
<comment type="caution">
    <text evidence="3">The sequence shown here is derived from an EMBL/GenBank/DDBJ whole genome shotgun (WGS) entry which is preliminary data.</text>
</comment>
<reference evidence="3 4" key="1">
    <citation type="journal article" date="2016" name="Genome Biol. Evol.">
        <title>Gene Family Evolution Reflects Adaptation to Soil Environmental Stressors in the Genome of the Collembolan Orchesella cincta.</title>
        <authorList>
            <person name="Faddeeva-Vakhrusheva A."/>
            <person name="Derks M.F."/>
            <person name="Anvar S.Y."/>
            <person name="Agamennone V."/>
            <person name="Suring W."/>
            <person name="Smit S."/>
            <person name="van Straalen N.M."/>
            <person name="Roelofs D."/>
        </authorList>
    </citation>
    <scope>NUCLEOTIDE SEQUENCE [LARGE SCALE GENOMIC DNA]</scope>
    <source>
        <tissue evidence="3">Mixed pool</tissue>
    </source>
</reference>
<dbReference type="GO" id="GO:0007528">
    <property type="term" value="P:neuromuscular junction development"/>
    <property type="evidence" value="ECO:0007669"/>
    <property type="project" value="TreeGrafter"/>
</dbReference>
<feature type="region of interest" description="Disordered" evidence="1">
    <location>
        <begin position="1223"/>
        <end position="1262"/>
    </location>
</feature>
<feature type="compositionally biased region" description="Polar residues" evidence="1">
    <location>
        <begin position="497"/>
        <end position="511"/>
    </location>
</feature>
<dbReference type="PROSITE" id="PS51064">
    <property type="entry name" value="IRS_PTB"/>
    <property type="match status" value="1"/>
</dbReference>
<feature type="compositionally biased region" description="Polar residues" evidence="1">
    <location>
        <begin position="1089"/>
        <end position="1106"/>
    </location>
</feature>
<dbReference type="InterPro" id="IPR002404">
    <property type="entry name" value="IRS_PTB"/>
</dbReference>
<feature type="compositionally biased region" description="Low complexity" evidence="1">
    <location>
        <begin position="486"/>
        <end position="496"/>
    </location>
</feature>
<name>A0A1D2NL43_ORCCI</name>
<dbReference type="OMA" id="NGHTKAS"/>
<dbReference type="PANTHER" id="PTHR21636">
    <property type="entry name" value="PROTEIN DOK-7"/>
    <property type="match status" value="1"/>
</dbReference>
<feature type="compositionally biased region" description="Polar residues" evidence="1">
    <location>
        <begin position="925"/>
        <end position="946"/>
    </location>
</feature>
<dbReference type="Proteomes" id="UP000094527">
    <property type="component" value="Unassembled WGS sequence"/>
</dbReference>
<protein>
    <submittedName>
        <fullName evidence="3">Protein Dok-7</fullName>
    </submittedName>
</protein>
<dbReference type="SMART" id="SM01244">
    <property type="entry name" value="IRS"/>
    <property type="match status" value="1"/>
</dbReference>
<dbReference type="GO" id="GO:0019901">
    <property type="term" value="F:protein kinase binding"/>
    <property type="evidence" value="ECO:0007669"/>
    <property type="project" value="InterPro"/>
</dbReference>
<dbReference type="STRING" id="48709.A0A1D2NL43"/>
<dbReference type="SUPFAM" id="SSF50729">
    <property type="entry name" value="PH domain-like"/>
    <property type="match status" value="1"/>
</dbReference>
<evidence type="ECO:0000313" key="3">
    <source>
        <dbReference type="EMBL" id="ODN05990.1"/>
    </source>
</evidence>
<dbReference type="PANTHER" id="PTHR21636:SF2">
    <property type="entry name" value="PROTEIN DOK-7"/>
    <property type="match status" value="1"/>
</dbReference>
<feature type="compositionally biased region" description="Acidic residues" evidence="1">
    <location>
        <begin position="1110"/>
        <end position="1132"/>
    </location>
</feature>
<dbReference type="AlphaFoldDB" id="A0A1D2NL43"/>
<feature type="region of interest" description="Disordered" evidence="1">
    <location>
        <begin position="676"/>
        <end position="696"/>
    </location>
</feature>
<dbReference type="InterPro" id="IPR037746">
    <property type="entry name" value="Dok-7"/>
</dbReference>
<feature type="compositionally biased region" description="Low complexity" evidence="1">
    <location>
        <begin position="1010"/>
        <end position="1022"/>
    </location>
</feature>
<keyword evidence="4" id="KW-1185">Reference proteome</keyword>
<feature type="compositionally biased region" description="Basic and acidic residues" evidence="1">
    <location>
        <begin position="949"/>
        <end position="980"/>
    </location>
</feature>
<gene>
    <name evidence="3" type="ORF">Ocin01_00727</name>
</gene>
<evidence type="ECO:0000259" key="2">
    <source>
        <dbReference type="PROSITE" id="PS51064"/>
    </source>
</evidence>
<dbReference type="OrthoDB" id="6537982at2759"/>
<sequence length="1275" mass="135568">MSSKDVKFKRLLKATHGVRASLLDKIQKNVVLFCWVVVPNCLVGARCSGRMQEFDCLQLQIYRDEKERARNGHTKASLSLQGFLALESGFTLDKESHTLAIICQDLCVVLSFDNRERLIQWTVRISNNLGEGQQFLVQLASVPSKSKLTPGPVKLHVTDRKFCLTGGIPPRLLGNWEVPHLRRYGIVDGRLVFEGGSRCGKGEGVHVLVPDPPQISLIIDALDMSSKGQLVRGPSRRFGSGVTDSPRKSLSRLSELRSAAQNEPSITPVAIPAANMAIGSTISPTPRESRSAEALCNACNDTVTGQTGSMWMSSEASSRCDLDSCDNISVISPEDAASNLHEQTHGHLKHPASPARTPAQGQPLQIAKPLPSSMERCLSCMSKLGQQGQDILSPSWTMDLNVSSTPNTTNAPPLSLANNGPQGSIGSGNSDRLSISSHGSSGGVTEYYYDTPRSVLVAEARRNAAARASTPPGVFQNGQMMHANGSCSGGSHYSSGTPPQSSANGCSSPYRNPRNNQLTSHGCTANNGFAPSGAGQQGAPAATSSCPAGCHCQSHPRKAHGGKPPINLHSSAASSVPGPYENYDFPRCTHPISFSPTVNHSCSCCPGEHSSATCGHSNGIDWSKKPPMDRNSIASTAMGSDQASEFYDTPPRHPCSCCAPPSCPCCVPGAATTTGAVPPHQHHHHHAHPQSAAHSHYQNPACLMSHSDPMENYDVPPSHAHGIPTSTNKDMHGVPSVARSVNGEGKMPLVSAGALPPRGSNAHAIYAQVDKTKKTPRPLPMQHSHFVNCDSNHHQQPIYENHGNTHCQQQIHQQQQQQAPIIMQPTYANVEAPCKGHGAALKGKPPAPEPQVINNSHSHPCTKAAHGNNPANNYVNLEYAGNNVLLYENAQEVRQEPVASTPAPQVQKATITTTTTESVAVAPSAETSASDLVTNTSEDTPTVPNSDNDDTKKCSDELQSIPEEKEAESTPETKENEYENTRASANDTGDQEPKQNDASDPPSVQDEPSASEITEASASTSSKENDEPNLPLRRSSSVPCKGGHANRGSASSSDSGVSGDGGLFFDDSSPLNDIGSLCLHESLPRKSQRNSPGASGKNTSATSTPKPQEPSEEIEVELNGDGGDTVEEEELSTVDPLLQNRHYETIDESKAGGNQTAVAAQENASPVVMTAVHTQPINPTVAAVKSGELCTVQRPKNPLTLVSDANSTSSGASDMSDYIETLSSCSRGSNETVTSIPVNSMGSNNISVSPRKSSNMKPRSGKEYFKIDRSMFKNE</sequence>
<organism evidence="3 4">
    <name type="scientific">Orchesella cincta</name>
    <name type="common">Springtail</name>
    <name type="synonym">Podura cincta</name>
    <dbReference type="NCBI Taxonomy" id="48709"/>
    <lineage>
        <taxon>Eukaryota</taxon>
        <taxon>Metazoa</taxon>
        <taxon>Ecdysozoa</taxon>
        <taxon>Arthropoda</taxon>
        <taxon>Hexapoda</taxon>
        <taxon>Collembola</taxon>
        <taxon>Entomobryomorpha</taxon>
        <taxon>Entomobryoidea</taxon>
        <taxon>Orchesellidae</taxon>
        <taxon>Orchesellinae</taxon>
        <taxon>Orchesella</taxon>
    </lineage>
</organism>
<dbReference type="EMBL" id="LJIJ01000012">
    <property type="protein sequence ID" value="ODN05990.1"/>
    <property type="molecule type" value="Genomic_DNA"/>
</dbReference>
<feature type="region of interest" description="Disordered" evidence="1">
    <location>
        <begin position="398"/>
        <end position="446"/>
    </location>
</feature>
<dbReference type="Gene3D" id="2.30.29.30">
    <property type="entry name" value="Pleckstrin-homology domain (PH domain)/Phosphotyrosine-binding domain (PTB)"/>
    <property type="match status" value="2"/>
</dbReference>
<feature type="domain" description="IRS-type PTB" evidence="2">
    <location>
        <begin position="129"/>
        <end position="234"/>
    </location>
</feature>
<feature type="compositionally biased region" description="Polar residues" evidence="1">
    <location>
        <begin position="1223"/>
        <end position="1257"/>
    </location>
</feature>
<feature type="region of interest" description="Disordered" evidence="1">
    <location>
        <begin position="341"/>
        <end position="363"/>
    </location>
</feature>
<evidence type="ECO:0000256" key="1">
    <source>
        <dbReference type="SAM" id="MobiDB-lite"/>
    </source>
</evidence>
<proteinExistence type="predicted"/>
<feature type="compositionally biased region" description="Polar residues" evidence="1">
    <location>
        <begin position="398"/>
        <end position="439"/>
    </location>
</feature>